<feature type="domain" description="PNPLA" evidence="5">
    <location>
        <begin position="33"/>
        <end position="204"/>
    </location>
</feature>
<dbReference type="GO" id="GO:0016787">
    <property type="term" value="F:hydrolase activity"/>
    <property type="evidence" value="ECO:0007669"/>
    <property type="project" value="UniProtKB-UniRule"/>
</dbReference>
<protein>
    <submittedName>
        <fullName evidence="6">Patatin</fullName>
    </submittedName>
</protein>
<feature type="short sequence motif" description="DGA/G" evidence="4">
    <location>
        <begin position="191"/>
        <end position="193"/>
    </location>
</feature>
<dbReference type="OrthoDB" id="4080114at2"/>
<dbReference type="PANTHER" id="PTHR14226">
    <property type="entry name" value="NEUROPATHY TARGET ESTERASE/SWISS CHEESE D.MELANOGASTER"/>
    <property type="match status" value="1"/>
</dbReference>
<dbReference type="PANTHER" id="PTHR14226:SF64">
    <property type="entry name" value="PNPLA DOMAIN-CONTAINING PROTEIN"/>
    <property type="match status" value="1"/>
</dbReference>
<feature type="active site" description="Nucleophile" evidence="4">
    <location>
        <position position="68"/>
    </location>
</feature>
<evidence type="ECO:0000256" key="2">
    <source>
        <dbReference type="ARBA" id="ARBA00022963"/>
    </source>
</evidence>
<keyword evidence="1 4" id="KW-0378">Hydrolase</keyword>
<keyword evidence="7" id="KW-1185">Reference proteome</keyword>
<evidence type="ECO:0000313" key="7">
    <source>
        <dbReference type="Proteomes" id="UP000245461"/>
    </source>
</evidence>
<dbReference type="Gene3D" id="3.40.1090.10">
    <property type="entry name" value="Cytosolic phospholipase A2 catalytic domain"/>
    <property type="match status" value="1"/>
</dbReference>
<evidence type="ECO:0000313" key="6">
    <source>
        <dbReference type="EMBL" id="PWR25036.1"/>
    </source>
</evidence>
<reference evidence="6 7" key="1">
    <citation type="submission" date="2018-05" db="EMBL/GenBank/DDBJ databases">
        <title>Zavarzinia sp. HR-AS.</title>
        <authorList>
            <person name="Lee Y."/>
            <person name="Jeon C.O."/>
        </authorList>
    </citation>
    <scope>NUCLEOTIDE SEQUENCE [LARGE SCALE GENOMIC DNA]</scope>
    <source>
        <strain evidence="6 7">HR-AS</strain>
    </source>
</reference>
<feature type="short sequence motif" description="GXGXXG" evidence="4">
    <location>
        <begin position="37"/>
        <end position="42"/>
    </location>
</feature>
<comment type="caution">
    <text evidence="6">The sequence shown here is derived from an EMBL/GenBank/DDBJ whole genome shotgun (WGS) entry which is preliminary data.</text>
</comment>
<dbReference type="Proteomes" id="UP000245461">
    <property type="component" value="Unassembled WGS sequence"/>
</dbReference>
<feature type="active site" description="Proton acceptor" evidence="4">
    <location>
        <position position="191"/>
    </location>
</feature>
<accession>A0A317EFH2</accession>
<dbReference type="AlphaFoldDB" id="A0A317EFH2"/>
<keyword evidence="2 4" id="KW-0442">Lipid degradation</keyword>
<gene>
    <name evidence="6" type="ORF">DKG74_04515</name>
</gene>
<organism evidence="6 7">
    <name type="scientific">Zavarzinia aquatilis</name>
    <dbReference type="NCBI Taxonomy" id="2211142"/>
    <lineage>
        <taxon>Bacteria</taxon>
        <taxon>Pseudomonadati</taxon>
        <taxon>Pseudomonadota</taxon>
        <taxon>Alphaproteobacteria</taxon>
        <taxon>Rhodospirillales</taxon>
        <taxon>Zavarziniaceae</taxon>
        <taxon>Zavarzinia</taxon>
    </lineage>
</organism>
<dbReference type="PROSITE" id="PS51635">
    <property type="entry name" value="PNPLA"/>
    <property type="match status" value="1"/>
</dbReference>
<dbReference type="GO" id="GO:0016042">
    <property type="term" value="P:lipid catabolic process"/>
    <property type="evidence" value="ECO:0007669"/>
    <property type="project" value="UniProtKB-UniRule"/>
</dbReference>
<sequence length="328" mass="33523">MTGRPDPVAALALARRRAGSRPGARADGQRLALVIEGGGMRGVIAGGMVSALEHLGLTTAFDAVYGTSAGACAGAYLLAGQALPGTRIFYEDINNRRFISLPRLARGRPAMDVDFLVDHVMTAVKPLDTARLIAAAIPLTMMATRVADAAPVPLTGFRDHGEVMRALRATSRVPLLSGPPVPGPDGALLVDGALSAPVPVGIAEREGASHVLVLLTRPTARPAPGGGGALMRRLLVRRLSPAIGAAFAARGERYAALARLLGAARLPGGAALSVVTPGGPGAFVGRMEKRRLALIDGAAAGWRAVMAWAGQAGGVAFPDAAMGKEALR</sequence>
<evidence type="ECO:0000256" key="1">
    <source>
        <dbReference type="ARBA" id="ARBA00022801"/>
    </source>
</evidence>
<name>A0A317EFH2_9PROT</name>
<dbReference type="InterPro" id="IPR050301">
    <property type="entry name" value="NTE"/>
</dbReference>
<dbReference type="RefSeq" id="WP_109903079.1">
    <property type="nucleotide sequence ID" value="NZ_QGLE01000002.1"/>
</dbReference>
<keyword evidence="3 4" id="KW-0443">Lipid metabolism</keyword>
<feature type="short sequence motif" description="GXSXG" evidence="4">
    <location>
        <begin position="66"/>
        <end position="70"/>
    </location>
</feature>
<evidence type="ECO:0000256" key="4">
    <source>
        <dbReference type="PROSITE-ProRule" id="PRU01161"/>
    </source>
</evidence>
<evidence type="ECO:0000256" key="3">
    <source>
        <dbReference type="ARBA" id="ARBA00023098"/>
    </source>
</evidence>
<dbReference type="EMBL" id="QGLE01000002">
    <property type="protein sequence ID" value="PWR25036.1"/>
    <property type="molecule type" value="Genomic_DNA"/>
</dbReference>
<dbReference type="InterPro" id="IPR016035">
    <property type="entry name" value="Acyl_Trfase/lysoPLipase"/>
</dbReference>
<dbReference type="InterPro" id="IPR002641">
    <property type="entry name" value="PNPLA_dom"/>
</dbReference>
<dbReference type="SUPFAM" id="SSF52151">
    <property type="entry name" value="FabD/lysophospholipase-like"/>
    <property type="match status" value="1"/>
</dbReference>
<evidence type="ECO:0000259" key="5">
    <source>
        <dbReference type="PROSITE" id="PS51635"/>
    </source>
</evidence>
<proteinExistence type="predicted"/>
<dbReference type="Pfam" id="PF01734">
    <property type="entry name" value="Patatin"/>
    <property type="match status" value="1"/>
</dbReference>